<dbReference type="GO" id="GO:0006412">
    <property type="term" value="P:translation"/>
    <property type="evidence" value="ECO:0007669"/>
    <property type="project" value="InterPro"/>
</dbReference>
<dbReference type="InterPro" id="IPR005290">
    <property type="entry name" value="Ribosomal_uS15_bac-type"/>
</dbReference>
<dbReference type="InterPro" id="IPR000589">
    <property type="entry name" value="Ribosomal_uS15"/>
</dbReference>
<keyword evidence="6" id="KW-1185">Reference proteome</keyword>
<dbReference type="GO" id="GO:0005840">
    <property type="term" value="C:ribosome"/>
    <property type="evidence" value="ECO:0007669"/>
    <property type="project" value="UniProtKB-KW"/>
</dbReference>
<accession>A0AAW2ZBM1</accession>
<evidence type="ECO:0000313" key="5">
    <source>
        <dbReference type="EMBL" id="KAL0486037.1"/>
    </source>
</evidence>
<dbReference type="InterPro" id="IPR009068">
    <property type="entry name" value="uS15_NS1_RNA-bd_sf"/>
</dbReference>
<evidence type="ECO:0000313" key="6">
    <source>
        <dbReference type="Proteomes" id="UP001431209"/>
    </source>
</evidence>
<dbReference type="GO" id="GO:1990904">
    <property type="term" value="C:ribonucleoprotein complex"/>
    <property type="evidence" value="ECO:0007669"/>
    <property type="project" value="UniProtKB-KW"/>
</dbReference>
<dbReference type="SUPFAM" id="SSF47060">
    <property type="entry name" value="S15/NS1 RNA-binding domain"/>
    <property type="match status" value="1"/>
</dbReference>
<evidence type="ECO:0000256" key="3">
    <source>
        <dbReference type="ARBA" id="ARBA00023274"/>
    </source>
</evidence>
<keyword evidence="3 4" id="KW-0687">Ribonucleoprotein</keyword>
<evidence type="ECO:0000256" key="1">
    <source>
        <dbReference type="ARBA" id="ARBA00008434"/>
    </source>
</evidence>
<dbReference type="PROSITE" id="PS00362">
    <property type="entry name" value="RIBOSOMAL_S15"/>
    <property type="match status" value="1"/>
</dbReference>
<name>A0AAW2ZBM1_9EUKA</name>
<dbReference type="PANTHER" id="PTHR23321">
    <property type="entry name" value="RIBOSOMAL PROTEIN S15, BACTERIAL AND ORGANELLAR"/>
    <property type="match status" value="1"/>
</dbReference>
<dbReference type="Pfam" id="PF00312">
    <property type="entry name" value="Ribosomal_S15"/>
    <property type="match status" value="1"/>
</dbReference>
<evidence type="ECO:0000256" key="4">
    <source>
        <dbReference type="RuleBase" id="RU003919"/>
    </source>
</evidence>
<dbReference type="PANTHER" id="PTHR23321:SF26">
    <property type="entry name" value="SMALL RIBOSOMAL SUBUNIT PROTEIN US15M"/>
    <property type="match status" value="1"/>
</dbReference>
<comment type="similarity">
    <text evidence="1 4">Belongs to the universal ribosomal protein uS15 family.</text>
</comment>
<dbReference type="CDD" id="cd00353">
    <property type="entry name" value="Ribosomal_S15p_S13e"/>
    <property type="match status" value="1"/>
</dbReference>
<reference evidence="5 6" key="1">
    <citation type="submission" date="2024-03" db="EMBL/GenBank/DDBJ databases">
        <title>The Acrasis kona genome and developmental transcriptomes reveal deep origins of eukaryotic multicellular pathways.</title>
        <authorList>
            <person name="Sheikh S."/>
            <person name="Fu C.-J."/>
            <person name="Brown M.W."/>
            <person name="Baldauf S.L."/>
        </authorList>
    </citation>
    <scope>NUCLEOTIDE SEQUENCE [LARGE SCALE GENOMIC DNA]</scope>
    <source>
        <strain evidence="5 6">ATCC MYA-3509</strain>
    </source>
</reference>
<dbReference type="GO" id="GO:0003735">
    <property type="term" value="F:structural constituent of ribosome"/>
    <property type="evidence" value="ECO:0007669"/>
    <property type="project" value="InterPro"/>
</dbReference>
<proteinExistence type="inferred from homology"/>
<dbReference type="AlphaFoldDB" id="A0AAW2ZBM1"/>
<gene>
    <name evidence="5" type="ORF">AKO1_012259</name>
</gene>
<organism evidence="5 6">
    <name type="scientific">Acrasis kona</name>
    <dbReference type="NCBI Taxonomy" id="1008807"/>
    <lineage>
        <taxon>Eukaryota</taxon>
        <taxon>Discoba</taxon>
        <taxon>Heterolobosea</taxon>
        <taxon>Tetramitia</taxon>
        <taxon>Eutetramitia</taxon>
        <taxon>Acrasidae</taxon>
        <taxon>Acrasis</taxon>
    </lineage>
</organism>
<dbReference type="Gene3D" id="1.10.287.10">
    <property type="entry name" value="S15/NS1, RNA-binding"/>
    <property type="match status" value="1"/>
</dbReference>
<dbReference type="SMART" id="SM01387">
    <property type="entry name" value="Ribosomal_S15"/>
    <property type="match status" value="1"/>
</dbReference>
<comment type="caution">
    <text evidence="5">The sequence shown here is derived from an EMBL/GenBank/DDBJ whole genome shotgun (WGS) entry which is preliminary data.</text>
</comment>
<protein>
    <submittedName>
        <fullName evidence="5">Ribosomal protein S15</fullName>
    </submittedName>
</protein>
<dbReference type="GO" id="GO:0005737">
    <property type="term" value="C:cytoplasm"/>
    <property type="evidence" value="ECO:0007669"/>
    <property type="project" value="UniProtKB-ARBA"/>
</dbReference>
<sequence>MLSTQMKRVLPVANQSFRSFHKSITLNMRVRNKVQADGYQKDVQIKYDHTIKDIPEGEQKEATDESLKQPRRIIIGDFIPGKKHLTHSQFKQPLKIDKKGNPVYSDRPQYEKSRYPAIEKDPIIVPKRERYLWEPQSKDSQQHQVEFRGNFTSDELIEAGVDDNPLIKQLLSWNNASQKEINQRNKAIAVKRFQRAAGDTGSTPVQIACLTEKINYLTVHMQKNHKDNTTKRTLQKMTHRRRRLMMYLRKTEPEQYWKTVRGLNLRITLDAAEQYNKV</sequence>
<dbReference type="NCBIfam" id="TIGR00952">
    <property type="entry name" value="S15_bact"/>
    <property type="match status" value="1"/>
</dbReference>
<dbReference type="EMBL" id="JAOPGA020001197">
    <property type="protein sequence ID" value="KAL0486037.1"/>
    <property type="molecule type" value="Genomic_DNA"/>
</dbReference>
<dbReference type="HAMAP" id="MF_01343_B">
    <property type="entry name" value="Ribosomal_uS15_B"/>
    <property type="match status" value="1"/>
</dbReference>
<evidence type="ECO:0000256" key="2">
    <source>
        <dbReference type="ARBA" id="ARBA00022980"/>
    </source>
</evidence>
<dbReference type="Proteomes" id="UP001431209">
    <property type="component" value="Unassembled WGS sequence"/>
</dbReference>
<keyword evidence="2 4" id="KW-0689">Ribosomal protein</keyword>